<dbReference type="EMBL" id="KZ826453">
    <property type="protein sequence ID" value="PYI00418.1"/>
    <property type="molecule type" value="Genomic_DNA"/>
</dbReference>
<keyword evidence="2" id="KW-0804">Transcription</keyword>
<dbReference type="OrthoDB" id="2593732at2759"/>
<keyword evidence="1" id="KW-0805">Transcription regulation</keyword>
<reference evidence="6 7" key="1">
    <citation type="submission" date="2018-02" db="EMBL/GenBank/DDBJ databases">
        <title>The genomes of Aspergillus section Nigri reveals drivers in fungal speciation.</title>
        <authorList>
            <consortium name="DOE Joint Genome Institute"/>
            <person name="Vesth T.C."/>
            <person name="Nybo J."/>
            <person name="Theobald S."/>
            <person name="Brandl J."/>
            <person name="Frisvad J.C."/>
            <person name="Nielsen K.F."/>
            <person name="Lyhne E.K."/>
            <person name="Kogle M.E."/>
            <person name="Kuo A."/>
            <person name="Riley R."/>
            <person name="Clum A."/>
            <person name="Nolan M."/>
            <person name="Lipzen A."/>
            <person name="Salamov A."/>
            <person name="Henrissat B."/>
            <person name="Wiebenga A."/>
            <person name="De vries R.P."/>
            <person name="Grigoriev I.V."/>
            <person name="Mortensen U.H."/>
            <person name="Andersen M.R."/>
            <person name="Baker S.E."/>
        </authorList>
    </citation>
    <scope>NUCLEOTIDE SEQUENCE [LARGE SCALE GENOMIC DNA]</scope>
    <source>
        <strain evidence="6 7">CBS 121057</strain>
    </source>
</reference>
<dbReference type="PANTHER" id="PTHR47256">
    <property type="entry name" value="ZN(II)2CYS6 TRANSCRIPTION FACTOR (EUROFUNG)-RELATED"/>
    <property type="match status" value="1"/>
</dbReference>
<dbReference type="InterPro" id="IPR007219">
    <property type="entry name" value="XnlR_reg_dom"/>
</dbReference>
<dbReference type="InterPro" id="IPR053187">
    <property type="entry name" value="Notoamide_regulator"/>
</dbReference>
<proteinExistence type="predicted"/>
<gene>
    <name evidence="6" type="ORF">BO78DRAFT_402085</name>
</gene>
<evidence type="ECO:0000259" key="5">
    <source>
        <dbReference type="Pfam" id="PF04082"/>
    </source>
</evidence>
<keyword evidence="7" id="KW-1185">Reference proteome</keyword>
<sequence length="514" mass="59002">MRRKLAHKRRIDKLEEERDHLQQIVEALRDSSDDKALQLLNLIRSQVPLAEVQLYIQHRMTEQDCRQSPIWSEVSDRSDSHGPSLRHALSIQRLVDTPLFRIPAKPWTSVTESDDFVSHLVSIWLTWSQPLYNWVDRDLFLRDAQAGKMDSPFCSPFLMNCILTEACFYSDYPEAYADPTDRNSKGLHFYEEAQRWYTKVEGQLDLPTLQGCGLLVTCKAVFGKDRAAWWHLNLLRSLAADYTETYPLPATETLESRADNYAIWGIYNLTATASICLMKHLALAPPDRPRPPCNHNPDDTWVPYPHRASPVQSHISCVFNGFCELSTIAIHATSLVFGSEPKPSPEDLTHILKEVRTRLDQWRDNLPECLIVENITVPHALTLHMFYNTTIMTLWGLLQETDSTTAHAAREIRLEAAESFVQLLRIHRAKWGIDYISIPTITCLITTLFTLLDDLDNPNYKSAFTELCVIARAIYRKWAPMKGLMRMLQTSTQKNAVSLPPEIHTLFVDFEVTI</sequence>
<accession>A0A319E1T0</accession>
<keyword evidence="3" id="KW-0539">Nucleus</keyword>
<keyword evidence="4" id="KW-0175">Coiled coil</keyword>
<dbReference type="PANTHER" id="PTHR47256:SF4">
    <property type="entry name" value="ZN(II)2CYS6 TRANSCRIPTION FACTOR (EUROFUNG)"/>
    <property type="match status" value="1"/>
</dbReference>
<evidence type="ECO:0000256" key="3">
    <source>
        <dbReference type="ARBA" id="ARBA00023242"/>
    </source>
</evidence>
<evidence type="ECO:0000256" key="4">
    <source>
        <dbReference type="SAM" id="Coils"/>
    </source>
</evidence>
<dbReference type="GO" id="GO:0008270">
    <property type="term" value="F:zinc ion binding"/>
    <property type="evidence" value="ECO:0007669"/>
    <property type="project" value="InterPro"/>
</dbReference>
<dbReference type="CDD" id="cd12148">
    <property type="entry name" value="fungal_TF_MHR"/>
    <property type="match status" value="1"/>
</dbReference>
<dbReference type="STRING" id="1448318.A0A319E1T0"/>
<dbReference type="GO" id="GO:0006351">
    <property type="term" value="P:DNA-templated transcription"/>
    <property type="evidence" value="ECO:0007669"/>
    <property type="project" value="InterPro"/>
</dbReference>
<organism evidence="6 7">
    <name type="scientific">Aspergillus sclerotiicarbonarius (strain CBS 121057 / IBT 28362)</name>
    <dbReference type="NCBI Taxonomy" id="1448318"/>
    <lineage>
        <taxon>Eukaryota</taxon>
        <taxon>Fungi</taxon>
        <taxon>Dikarya</taxon>
        <taxon>Ascomycota</taxon>
        <taxon>Pezizomycotina</taxon>
        <taxon>Eurotiomycetes</taxon>
        <taxon>Eurotiomycetidae</taxon>
        <taxon>Eurotiales</taxon>
        <taxon>Aspergillaceae</taxon>
        <taxon>Aspergillus</taxon>
        <taxon>Aspergillus subgen. Circumdati</taxon>
    </lineage>
</organism>
<feature type="domain" description="Xylanolytic transcriptional activator regulatory" evidence="5">
    <location>
        <begin position="125"/>
        <end position="235"/>
    </location>
</feature>
<evidence type="ECO:0000313" key="6">
    <source>
        <dbReference type="EMBL" id="PYI00418.1"/>
    </source>
</evidence>
<dbReference type="AlphaFoldDB" id="A0A319E1T0"/>
<evidence type="ECO:0000256" key="2">
    <source>
        <dbReference type="ARBA" id="ARBA00023163"/>
    </source>
</evidence>
<dbReference type="GO" id="GO:0003677">
    <property type="term" value="F:DNA binding"/>
    <property type="evidence" value="ECO:0007669"/>
    <property type="project" value="InterPro"/>
</dbReference>
<dbReference type="Proteomes" id="UP000248423">
    <property type="component" value="Unassembled WGS sequence"/>
</dbReference>
<name>A0A319E1T0_ASPSB</name>
<feature type="coiled-coil region" evidence="4">
    <location>
        <begin position="4"/>
        <end position="31"/>
    </location>
</feature>
<evidence type="ECO:0000256" key="1">
    <source>
        <dbReference type="ARBA" id="ARBA00023015"/>
    </source>
</evidence>
<protein>
    <submittedName>
        <fullName evidence="6">C6 transcription factor</fullName>
    </submittedName>
</protein>
<evidence type="ECO:0000313" key="7">
    <source>
        <dbReference type="Proteomes" id="UP000248423"/>
    </source>
</evidence>
<dbReference type="Pfam" id="PF04082">
    <property type="entry name" value="Fungal_trans"/>
    <property type="match status" value="1"/>
</dbReference>
<dbReference type="VEuPathDB" id="FungiDB:BO78DRAFT_402085"/>